<dbReference type="Proteomes" id="UP000224567">
    <property type="component" value="Unassembled WGS sequence"/>
</dbReference>
<evidence type="ECO:0000313" key="2">
    <source>
        <dbReference type="Proteomes" id="UP000224567"/>
    </source>
</evidence>
<reference evidence="2" key="2">
    <citation type="journal article" date="2017" name="J. Anim. Genet.">
        <title>Multiple reference genome sequences of hot pepper reveal the massive evolution of plant disease resistance genes by retroduplication.</title>
        <authorList>
            <person name="Kim S."/>
            <person name="Park J."/>
            <person name="Yeom S.-I."/>
            <person name="Kim Y.-M."/>
            <person name="Seo E."/>
            <person name="Kim K.-T."/>
            <person name="Kim M.-S."/>
            <person name="Lee J.M."/>
            <person name="Cheong K."/>
            <person name="Shin H.-S."/>
            <person name="Kim S.-B."/>
            <person name="Han K."/>
            <person name="Lee J."/>
            <person name="Park M."/>
            <person name="Lee H.-A."/>
            <person name="Lee H.-Y."/>
            <person name="Lee Y."/>
            <person name="Oh S."/>
            <person name="Lee J.H."/>
            <person name="Choi E."/>
            <person name="Choi E."/>
            <person name="Lee S.E."/>
            <person name="Jeon J."/>
            <person name="Kim H."/>
            <person name="Choi G."/>
            <person name="Song H."/>
            <person name="Lee J."/>
            <person name="Lee S.-C."/>
            <person name="Kwon J.-K."/>
            <person name="Lee H.-Y."/>
            <person name="Koo N."/>
            <person name="Hong Y."/>
            <person name="Kim R.W."/>
            <person name="Kang W.-H."/>
            <person name="Huh J.H."/>
            <person name="Kang B.-C."/>
            <person name="Yang T.-J."/>
            <person name="Lee Y.-H."/>
            <person name="Bennetzen J.L."/>
            <person name="Choi D."/>
        </authorList>
    </citation>
    <scope>NUCLEOTIDE SEQUENCE [LARGE SCALE GENOMIC DNA]</scope>
    <source>
        <strain evidence="2">cv. PBC81</strain>
    </source>
</reference>
<dbReference type="AlphaFoldDB" id="A0A2G2W519"/>
<comment type="caution">
    <text evidence="1">The sequence shown here is derived from an EMBL/GenBank/DDBJ whole genome shotgun (WGS) entry which is preliminary data.</text>
</comment>
<protein>
    <submittedName>
        <fullName evidence="1">Uncharacterized protein</fullName>
    </submittedName>
</protein>
<accession>A0A2G2W519</accession>
<dbReference type="STRING" id="33114.A0A2G2W519"/>
<organism evidence="1 2">
    <name type="scientific">Capsicum baccatum</name>
    <name type="common">Peruvian pepper</name>
    <dbReference type="NCBI Taxonomy" id="33114"/>
    <lineage>
        <taxon>Eukaryota</taxon>
        <taxon>Viridiplantae</taxon>
        <taxon>Streptophyta</taxon>
        <taxon>Embryophyta</taxon>
        <taxon>Tracheophyta</taxon>
        <taxon>Spermatophyta</taxon>
        <taxon>Magnoliopsida</taxon>
        <taxon>eudicotyledons</taxon>
        <taxon>Gunneridae</taxon>
        <taxon>Pentapetalae</taxon>
        <taxon>asterids</taxon>
        <taxon>lamiids</taxon>
        <taxon>Solanales</taxon>
        <taxon>Solanaceae</taxon>
        <taxon>Solanoideae</taxon>
        <taxon>Capsiceae</taxon>
        <taxon>Capsicum</taxon>
    </lineage>
</organism>
<sequence>MRGKLYIHFIVYLPESLTLELCRNLKAVLRPRTKQHVFDIELDECQETTLHDVNIGEKMCRKQQASQGSYAEDDDMHGGAMHRESNVQNSNLYRLVIIVRFEEEGKVE</sequence>
<proteinExistence type="predicted"/>
<evidence type="ECO:0000313" key="1">
    <source>
        <dbReference type="EMBL" id="PHT40325.1"/>
    </source>
</evidence>
<keyword evidence="2" id="KW-1185">Reference proteome</keyword>
<name>A0A2G2W519_CAPBA</name>
<reference evidence="1 2" key="1">
    <citation type="journal article" date="2017" name="Genome Biol.">
        <title>New reference genome sequences of hot pepper reveal the massive evolution of plant disease-resistance genes by retroduplication.</title>
        <authorList>
            <person name="Kim S."/>
            <person name="Park J."/>
            <person name="Yeom S.I."/>
            <person name="Kim Y.M."/>
            <person name="Seo E."/>
            <person name="Kim K.T."/>
            <person name="Kim M.S."/>
            <person name="Lee J.M."/>
            <person name="Cheong K."/>
            <person name="Shin H.S."/>
            <person name="Kim S.B."/>
            <person name="Han K."/>
            <person name="Lee J."/>
            <person name="Park M."/>
            <person name="Lee H.A."/>
            <person name="Lee H.Y."/>
            <person name="Lee Y."/>
            <person name="Oh S."/>
            <person name="Lee J.H."/>
            <person name="Choi E."/>
            <person name="Choi E."/>
            <person name="Lee S.E."/>
            <person name="Jeon J."/>
            <person name="Kim H."/>
            <person name="Choi G."/>
            <person name="Song H."/>
            <person name="Lee J."/>
            <person name="Lee S.C."/>
            <person name="Kwon J.K."/>
            <person name="Lee H.Y."/>
            <person name="Koo N."/>
            <person name="Hong Y."/>
            <person name="Kim R.W."/>
            <person name="Kang W.H."/>
            <person name="Huh J.H."/>
            <person name="Kang B.C."/>
            <person name="Yang T.J."/>
            <person name="Lee Y.H."/>
            <person name="Bennetzen J.L."/>
            <person name="Choi D."/>
        </authorList>
    </citation>
    <scope>NUCLEOTIDE SEQUENCE [LARGE SCALE GENOMIC DNA]</scope>
    <source>
        <strain evidence="2">cv. PBC81</strain>
    </source>
</reference>
<dbReference type="OrthoDB" id="1727125at2759"/>
<gene>
    <name evidence="1" type="ORF">CQW23_19179</name>
</gene>
<dbReference type="EMBL" id="MLFT02000008">
    <property type="protein sequence ID" value="PHT40325.1"/>
    <property type="molecule type" value="Genomic_DNA"/>
</dbReference>